<evidence type="ECO:0000256" key="1">
    <source>
        <dbReference type="ARBA" id="ARBA00004245"/>
    </source>
</evidence>
<dbReference type="GO" id="GO:0003777">
    <property type="term" value="F:microtubule motor activity"/>
    <property type="evidence" value="ECO:0007669"/>
    <property type="project" value="InterPro"/>
</dbReference>
<name>A0A8K0K903_LADFU</name>
<proteinExistence type="inferred from homology"/>
<dbReference type="InterPro" id="IPR036961">
    <property type="entry name" value="Kinesin_motor_dom_sf"/>
</dbReference>
<comment type="similarity">
    <text evidence="5">Belongs to the TRAFAC class myosin-kinesin ATPase superfamily. Kinesin family.</text>
</comment>
<dbReference type="GO" id="GO:0005875">
    <property type="term" value="C:microtubule associated complex"/>
    <property type="evidence" value="ECO:0007669"/>
    <property type="project" value="TreeGrafter"/>
</dbReference>
<evidence type="ECO:0000256" key="3">
    <source>
        <dbReference type="ARBA" id="ARBA00022840"/>
    </source>
</evidence>
<evidence type="ECO:0000256" key="6">
    <source>
        <dbReference type="SAM" id="MobiDB-lite"/>
    </source>
</evidence>
<sequence>MDVPIQVAVRVRPFTYQDRNHDVVCLNSLPHSNQIILGDGNVFDFDYVLPIGCTQSQFFNTAIGSLLNYVLEGYDTSVITYGQTASGKTYTLFGPGVHCALSETEFGIIPRATRELFHQLGECLERNFVIKVTFLGIQEDIVCDLLNTNQFQREVIISEDQYGSVIVDGADEVICQNIAEVFNCIHIGMSNRHANFSSLSCNSVNCHTIFMISVKQQWEADSGMIELRTSKLIFADLAGSERTYSSEGINGWFPGIIKMDPGLTALANVVSALSDPVWKNQRESPPYMESNLTKILKDSFGGRARALFVCCLSPASLDFDESLNSLRYATRVQSILNHPAVNVCVYSNHMKEGNLNCCPRFTMEHKNANDEIFGLEFAALQWMKLVSNAEGLFKKMILNESITVEEKERIRLWLCLKQECDDCVGLDENPIIEDNEETLAHRSLTRIEELTENEDKTDDIGDVNDNLSEEENNNSLVDSNQDLSQFASENESDINSQTPDFLDKLDEYMKIFKEKTDSYIWETIESLQFKASVDLTSNFTGLEEAKYEYEE</sequence>
<keyword evidence="5" id="KW-0505">Motor protein</keyword>
<dbReference type="PROSITE" id="PS50067">
    <property type="entry name" value="KINESIN_MOTOR_2"/>
    <property type="match status" value="1"/>
</dbReference>
<gene>
    <name evidence="8" type="ORF">J437_LFUL005850</name>
</gene>
<comment type="caution">
    <text evidence="8">The sequence shown here is derived from an EMBL/GenBank/DDBJ whole genome shotgun (WGS) entry which is preliminary data.</text>
</comment>
<dbReference type="PANTHER" id="PTHR47969">
    <property type="entry name" value="CHROMOSOME-ASSOCIATED KINESIN KIF4A-RELATED"/>
    <property type="match status" value="1"/>
</dbReference>
<reference evidence="8" key="2">
    <citation type="submission" date="2017-10" db="EMBL/GenBank/DDBJ databases">
        <title>Ladona fulva Genome sequencing and assembly.</title>
        <authorList>
            <person name="Murali S."/>
            <person name="Richards S."/>
            <person name="Bandaranaike D."/>
            <person name="Bellair M."/>
            <person name="Blankenburg K."/>
            <person name="Chao H."/>
            <person name="Dinh H."/>
            <person name="Doddapaneni H."/>
            <person name="Dugan-Rocha S."/>
            <person name="Elkadiri S."/>
            <person name="Gnanaolivu R."/>
            <person name="Hernandez B."/>
            <person name="Skinner E."/>
            <person name="Javaid M."/>
            <person name="Lee S."/>
            <person name="Li M."/>
            <person name="Ming W."/>
            <person name="Munidasa M."/>
            <person name="Muniz J."/>
            <person name="Nguyen L."/>
            <person name="Hughes D."/>
            <person name="Osuji N."/>
            <person name="Pu L.-L."/>
            <person name="Puazo M."/>
            <person name="Qu C."/>
            <person name="Quiroz J."/>
            <person name="Raj R."/>
            <person name="Weissenberger G."/>
            <person name="Xin Y."/>
            <person name="Zou X."/>
            <person name="Han Y."/>
            <person name="Worley K."/>
            <person name="Muzny D."/>
            <person name="Gibbs R."/>
        </authorList>
    </citation>
    <scope>NUCLEOTIDE SEQUENCE</scope>
    <source>
        <strain evidence="8">Sampled in the wild</strain>
    </source>
</reference>
<dbReference type="OrthoDB" id="540783at2759"/>
<dbReference type="GO" id="GO:0005524">
    <property type="term" value="F:ATP binding"/>
    <property type="evidence" value="ECO:0007669"/>
    <property type="project" value="UniProtKB-UniRule"/>
</dbReference>
<dbReference type="Proteomes" id="UP000792457">
    <property type="component" value="Unassembled WGS sequence"/>
</dbReference>
<feature type="region of interest" description="Disordered" evidence="6">
    <location>
        <begin position="451"/>
        <end position="475"/>
    </location>
</feature>
<dbReference type="PANTHER" id="PTHR47969:SF25">
    <property type="entry name" value="KINESIN MOTOR DOMAIN-CONTAINING PROTEIN"/>
    <property type="match status" value="1"/>
</dbReference>
<dbReference type="InterPro" id="IPR027640">
    <property type="entry name" value="Kinesin-like_fam"/>
</dbReference>
<dbReference type="GO" id="GO:0008017">
    <property type="term" value="F:microtubule binding"/>
    <property type="evidence" value="ECO:0007669"/>
    <property type="project" value="InterPro"/>
</dbReference>
<keyword evidence="3 5" id="KW-0067">ATP-binding</keyword>
<dbReference type="EMBL" id="KZ308446">
    <property type="protein sequence ID" value="KAG8229769.1"/>
    <property type="molecule type" value="Genomic_DNA"/>
</dbReference>
<dbReference type="SUPFAM" id="SSF52540">
    <property type="entry name" value="P-loop containing nucleoside triphosphate hydrolases"/>
    <property type="match status" value="1"/>
</dbReference>
<comment type="subcellular location">
    <subcellularLocation>
        <location evidence="1">Cytoplasm</location>
        <location evidence="1">Cytoskeleton</location>
    </subcellularLocation>
</comment>
<evidence type="ECO:0000256" key="5">
    <source>
        <dbReference type="PROSITE-ProRule" id="PRU00283"/>
    </source>
</evidence>
<evidence type="ECO:0000259" key="7">
    <source>
        <dbReference type="PROSITE" id="PS50067"/>
    </source>
</evidence>
<evidence type="ECO:0000256" key="2">
    <source>
        <dbReference type="ARBA" id="ARBA00022741"/>
    </source>
</evidence>
<organism evidence="8 9">
    <name type="scientific">Ladona fulva</name>
    <name type="common">Scarce chaser dragonfly</name>
    <name type="synonym">Libellula fulva</name>
    <dbReference type="NCBI Taxonomy" id="123851"/>
    <lineage>
        <taxon>Eukaryota</taxon>
        <taxon>Metazoa</taxon>
        <taxon>Ecdysozoa</taxon>
        <taxon>Arthropoda</taxon>
        <taxon>Hexapoda</taxon>
        <taxon>Insecta</taxon>
        <taxon>Pterygota</taxon>
        <taxon>Palaeoptera</taxon>
        <taxon>Odonata</taxon>
        <taxon>Epiprocta</taxon>
        <taxon>Anisoptera</taxon>
        <taxon>Libelluloidea</taxon>
        <taxon>Libellulidae</taxon>
        <taxon>Ladona</taxon>
    </lineage>
</organism>
<evidence type="ECO:0000313" key="9">
    <source>
        <dbReference type="Proteomes" id="UP000792457"/>
    </source>
</evidence>
<evidence type="ECO:0000256" key="4">
    <source>
        <dbReference type="ARBA" id="ARBA00023212"/>
    </source>
</evidence>
<reference evidence="8" key="1">
    <citation type="submission" date="2013-04" db="EMBL/GenBank/DDBJ databases">
        <authorList>
            <person name="Qu J."/>
            <person name="Murali S.C."/>
            <person name="Bandaranaike D."/>
            <person name="Bellair M."/>
            <person name="Blankenburg K."/>
            <person name="Chao H."/>
            <person name="Dinh H."/>
            <person name="Doddapaneni H."/>
            <person name="Downs B."/>
            <person name="Dugan-Rocha S."/>
            <person name="Elkadiri S."/>
            <person name="Gnanaolivu R.D."/>
            <person name="Hernandez B."/>
            <person name="Javaid M."/>
            <person name="Jayaseelan J.C."/>
            <person name="Lee S."/>
            <person name="Li M."/>
            <person name="Ming W."/>
            <person name="Munidasa M."/>
            <person name="Muniz J."/>
            <person name="Nguyen L."/>
            <person name="Ongeri F."/>
            <person name="Osuji N."/>
            <person name="Pu L.-L."/>
            <person name="Puazo M."/>
            <person name="Qu C."/>
            <person name="Quiroz J."/>
            <person name="Raj R."/>
            <person name="Weissenberger G."/>
            <person name="Xin Y."/>
            <person name="Zou X."/>
            <person name="Han Y."/>
            <person name="Richards S."/>
            <person name="Worley K."/>
            <person name="Muzny D."/>
            <person name="Gibbs R."/>
        </authorList>
    </citation>
    <scope>NUCLEOTIDE SEQUENCE</scope>
    <source>
        <strain evidence="8">Sampled in the wild</strain>
    </source>
</reference>
<dbReference type="PRINTS" id="PR00380">
    <property type="entry name" value="KINESINHEAVY"/>
</dbReference>
<evidence type="ECO:0000313" key="8">
    <source>
        <dbReference type="EMBL" id="KAG8229769.1"/>
    </source>
</evidence>
<feature type="compositionally biased region" description="Acidic residues" evidence="6">
    <location>
        <begin position="451"/>
        <end position="472"/>
    </location>
</feature>
<keyword evidence="4" id="KW-0963">Cytoplasm</keyword>
<accession>A0A8K0K903</accession>
<keyword evidence="2 5" id="KW-0547">Nucleotide-binding</keyword>
<keyword evidence="9" id="KW-1185">Reference proteome</keyword>
<dbReference type="GO" id="GO:0051231">
    <property type="term" value="P:spindle elongation"/>
    <property type="evidence" value="ECO:0007669"/>
    <property type="project" value="TreeGrafter"/>
</dbReference>
<feature type="domain" description="Kinesin motor" evidence="7">
    <location>
        <begin position="4"/>
        <end position="335"/>
    </location>
</feature>
<dbReference type="Pfam" id="PF00225">
    <property type="entry name" value="Kinesin"/>
    <property type="match status" value="1"/>
</dbReference>
<dbReference type="Gene3D" id="3.40.850.10">
    <property type="entry name" value="Kinesin motor domain"/>
    <property type="match status" value="1"/>
</dbReference>
<keyword evidence="4" id="KW-0206">Cytoskeleton</keyword>
<dbReference type="InterPro" id="IPR001752">
    <property type="entry name" value="Kinesin_motor_dom"/>
</dbReference>
<dbReference type="InterPro" id="IPR027417">
    <property type="entry name" value="P-loop_NTPase"/>
</dbReference>
<dbReference type="AlphaFoldDB" id="A0A8K0K903"/>
<feature type="binding site" evidence="5">
    <location>
        <begin position="82"/>
        <end position="89"/>
    </location>
    <ligand>
        <name>ATP</name>
        <dbReference type="ChEBI" id="CHEBI:30616"/>
    </ligand>
</feature>
<dbReference type="GO" id="GO:0007018">
    <property type="term" value="P:microtubule-based movement"/>
    <property type="evidence" value="ECO:0007669"/>
    <property type="project" value="InterPro"/>
</dbReference>
<dbReference type="SMART" id="SM00129">
    <property type="entry name" value="KISc"/>
    <property type="match status" value="1"/>
</dbReference>
<protein>
    <recommendedName>
        <fullName evidence="7">Kinesin motor domain-containing protein</fullName>
    </recommendedName>
</protein>
<dbReference type="GO" id="GO:0007052">
    <property type="term" value="P:mitotic spindle organization"/>
    <property type="evidence" value="ECO:0007669"/>
    <property type="project" value="TreeGrafter"/>
</dbReference>